<dbReference type="Gene3D" id="1.10.1370.30">
    <property type="match status" value="2"/>
</dbReference>
<dbReference type="GO" id="GO:0006508">
    <property type="term" value="P:proteolysis"/>
    <property type="evidence" value="ECO:0007669"/>
    <property type="project" value="InterPro"/>
</dbReference>
<evidence type="ECO:0000256" key="2">
    <source>
        <dbReference type="ARBA" id="ARBA00023157"/>
    </source>
</evidence>
<feature type="binding site" evidence="9">
    <location>
        <position position="448"/>
    </location>
    <ligand>
        <name>Zn(2+)</name>
        <dbReference type="ChEBI" id="CHEBI:29105"/>
        <label>2</label>
        <note>catalytic</note>
    </ligand>
</feature>
<dbReference type="Proteomes" id="UP000430634">
    <property type="component" value="Unassembled WGS sequence"/>
</dbReference>
<evidence type="ECO:0000256" key="4">
    <source>
        <dbReference type="PIRSR" id="PIRSR601548-1"/>
    </source>
</evidence>
<dbReference type="GO" id="GO:0016020">
    <property type="term" value="C:membrane"/>
    <property type="evidence" value="ECO:0007669"/>
    <property type="project" value="InterPro"/>
</dbReference>
<evidence type="ECO:0000313" key="11">
    <source>
        <dbReference type="EMBL" id="MTV53962.1"/>
    </source>
</evidence>
<feature type="active site" description="Proton donor 2" evidence="8">
    <location>
        <position position="572"/>
    </location>
</feature>
<proteinExistence type="predicted"/>
<evidence type="ECO:0000256" key="9">
    <source>
        <dbReference type="PIRSR" id="PIRSR601548-8"/>
    </source>
</evidence>
<dbReference type="PANTHER" id="PTHR10514">
    <property type="entry name" value="ANGIOTENSIN-CONVERTING ENZYME"/>
    <property type="match status" value="1"/>
</dbReference>
<evidence type="ECO:0000256" key="6">
    <source>
        <dbReference type="PIRSR" id="PIRSR601548-3"/>
    </source>
</evidence>
<keyword evidence="6" id="KW-0479">Metal-binding</keyword>
<organism evidence="11 12">
    <name type="scientific">Pseudoduganella buxea</name>
    <dbReference type="NCBI Taxonomy" id="1949069"/>
    <lineage>
        <taxon>Bacteria</taxon>
        <taxon>Pseudomonadati</taxon>
        <taxon>Pseudomonadota</taxon>
        <taxon>Betaproteobacteria</taxon>
        <taxon>Burkholderiales</taxon>
        <taxon>Oxalobacteraceae</taxon>
        <taxon>Telluria group</taxon>
        <taxon>Pseudoduganella</taxon>
    </lineage>
</organism>
<dbReference type="PANTHER" id="PTHR10514:SF27">
    <property type="entry name" value="ANGIOTENSIN-CONVERTING ENZYME"/>
    <property type="match status" value="1"/>
</dbReference>
<dbReference type="GO" id="GO:0008241">
    <property type="term" value="F:peptidyl-dipeptidase activity"/>
    <property type="evidence" value="ECO:0007669"/>
    <property type="project" value="InterPro"/>
</dbReference>
<keyword evidence="3" id="KW-0325">Glycoprotein</keyword>
<gene>
    <name evidence="11" type="ORF">GM672_14620</name>
</gene>
<comment type="caution">
    <text evidence="11">The sequence shown here is derived from an EMBL/GenBank/DDBJ whole genome shotgun (WGS) entry which is preliminary data.</text>
</comment>
<feature type="binding site" evidence="5">
    <location>
        <position position="284"/>
    </location>
    <ligand>
        <name>chloride</name>
        <dbReference type="ChEBI" id="CHEBI:17996"/>
        <label>1</label>
    </ligand>
</feature>
<protein>
    <submittedName>
        <fullName evidence="11">Peptidase M2 family protein</fullName>
    </submittedName>
</protein>
<dbReference type="SUPFAM" id="SSF55486">
    <property type="entry name" value="Metalloproteases ('zincins'), catalytic domain"/>
    <property type="match status" value="1"/>
</dbReference>
<feature type="active site" description="Proton donor 1" evidence="4">
    <location>
        <position position="572"/>
    </location>
</feature>
<evidence type="ECO:0000256" key="3">
    <source>
        <dbReference type="ARBA" id="ARBA00023180"/>
    </source>
</evidence>
<evidence type="ECO:0000256" key="1">
    <source>
        <dbReference type="ARBA" id="ARBA00022729"/>
    </source>
</evidence>
<dbReference type="EMBL" id="WNKZ01000039">
    <property type="protein sequence ID" value="MTV53962.1"/>
    <property type="molecule type" value="Genomic_DNA"/>
</dbReference>
<sequence>MAACSLSTGLQHDRKRRGNIVASWTNLHVAHRQNRVDGPYPTSLSLRLGPRGHQPQQGRQKVQTTTSYRPLALAVLLALGANVAQAQVTAKPAGKPTAAEAKRFLAQTESKLEKLGIDGARAEWVASNFITDDTEAIAAYFGELQLDAGGQAALAARRYKGLKLPDDDARKLKLLQLTLMLSDPKERAEYAGARAALNGAYGKAKYCPPQGSPIADGKDCLALGELEKILANSREPAKLQQAWAGWHSQAPSYKDRYADFVKLSNKGAREMGFADTGALWRSQYDMAPDAFAAEMERLWQQVKPLYDSLHTYTRYKLRAAYGPEVVPATGPIPAHLFGNMWSQTWDNIYPLLKPAGDTAGFDLTKVLEERKTSAREMTEYAERFYTSLGMQKLPASFWERSLLTKPRDREVVCHASAWPIDGKDDVRIKMCITPTAEDFTVIHHELGHIYYFLEYQKQPVLFRQGANDGFHEAIGDTVALSITPGYLKQVGLMKEEPDPKGDIPELLKRALSKVAILPFAYSVDRWRWDVYAGKTQPADYDKTWWQLREQYMGVSRPAPALQNGFDAGAKYHVAADVPYARYFLADLLQFQFHRSLCREAGYTGPLHQCSIYGNQKAGKKLQAMLQMGTSKPWPEELKAISGEERIDGNALLEYFAPLKTWLDEQNRQLAAQQKG</sequence>
<feature type="binding site" evidence="6">
    <location>
        <position position="444"/>
    </location>
    <ligand>
        <name>Zn(2+)</name>
        <dbReference type="ChEBI" id="CHEBI:29105"/>
        <label>1</label>
        <note>catalytic</note>
    </ligand>
</feature>
<feature type="disulfide bond" evidence="7">
    <location>
        <begin position="413"/>
        <end position="431"/>
    </location>
</feature>
<dbReference type="GO" id="GO:0008237">
    <property type="term" value="F:metallopeptidase activity"/>
    <property type="evidence" value="ECO:0007669"/>
    <property type="project" value="InterPro"/>
</dbReference>
<keyword evidence="6" id="KW-0862">Zinc</keyword>
<feature type="region of interest" description="Disordered" evidence="10">
    <location>
        <begin position="35"/>
        <end position="63"/>
    </location>
</feature>
<reference evidence="11 12" key="1">
    <citation type="submission" date="2019-11" db="EMBL/GenBank/DDBJ databases">
        <title>Type strains purchased from KCTC, JCM and DSMZ.</title>
        <authorList>
            <person name="Lu H."/>
        </authorList>
    </citation>
    <scope>NUCLEOTIDE SEQUENCE [LARGE SCALE GENOMIC DNA]</scope>
    <source>
        <strain evidence="11 12">KCTC 52429</strain>
    </source>
</reference>
<feature type="binding site" evidence="6">
    <location>
        <position position="448"/>
    </location>
    <ligand>
        <name>Zn(2+)</name>
        <dbReference type="ChEBI" id="CHEBI:29105"/>
        <label>1</label>
        <note>catalytic</note>
    </ligand>
</feature>
<feature type="disulfide bond" evidence="7">
    <location>
        <begin position="207"/>
        <end position="220"/>
    </location>
</feature>
<evidence type="ECO:0000256" key="10">
    <source>
        <dbReference type="SAM" id="MobiDB-lite"/>
    </source>
</evidence>
<feature type="disulfide bond" evidence="7">
    <location>
        <begin position="597"/>
        <end position="609"/>
    </location>
</feature>
<feature type="binding site" evidence="6">
    <location>
        <position position="472"/>
    </location>
    <ligand>
        <name>Zn(2+)</name>
        <dbReference type="ChEBI" id="CHEBI:29105"/>
        <label>1</label>
        <note>catalytic</note>
    </ligand>
</feature>
<dbReference type="OrthoDB" id="5241329at2"/>
<evidence type="ECO:0000313" key="12">
    <source>
        <dbReference type="Proteomes" id="UP000430634"/>
    </source>
</evidence>
<feature type="binding site" evidence="9">
    <location>
        <position position="444"/>
    </location>
    <ligand>
        <name>Zn(2+)</name>
        <dbReference type="ChEBI" id="CHEBI:29105"/>
        <label>2</label>
        <note>catalytic</note>
    </ligand>
</feature>
<dbReference type="PROSITE" id="PS52011">
    <property type="entry name" value="PEPTIDASE_M2"/>
    <property type="match status" value="1"/>
</dbReference>
<accession>A0A6I3T0E9</accession>
<evidence type="ECO:0000256" key="8">
    <source>
        <dbReference type="PIRSR" id="PIRSR601548-6"/>
    </source>
</evidence>
<name>A0A6I3T0E9_9BURK</name>
<keyword evidence="2 7" id="KW-1015">Disulfide bond</keyword>
<feature type="binding site" evidence="9">
    <location>
        <position position="472"/>
    </location>
    <ligand>
        <name>Zn(2+)</name>
        <dbReference type="ChEBI" id="CHEBI:29105"/>
        <label>2</label>
        <note>catalytic</note>
    </ligand>
</feature>
<feature type="active site" description="Proton acceptor 2" evidence="8">
    <location>
        <position position="445"/>
    </location>
</feature>
<feature type="binding site" evidence="5">
    <location>
        <position position="581"/>
    </location>
    <ligand>
        <name>chloride</name>
        <dbReference type="ChEBI" id="CHEBI:17996"/>
        <label>1</label>
    </ligand>
</feature>
<dbReference type="PRINTS" id="PR00791">
    <property type="entry name" value="PEPDIPTASEA"/>
</dbReference>
<keyword evidence="1" id="KW-0732">Signal</keyword>
<dbReference type="Pfam" id="PF01401">
    <property type="entry name" value="Peptidase_M2"/>
    <property type="match status" value="1"/>
</dbReference>
<feature type="compositionally biased region" description="Low complexity" evidence="10">
    <location>
        <begin position="49"/>
        <end position="60"/>
    </location>
</feature>
<dbReference type="AlphaFoldDB" id="A0A6I3T0E9"/>
<evidence type="ECO:0000256" key="7">
    <source>
        <dbReference type="PIRSR" id="PIRSR601548-4"/>
    </source>
</evidence>
<evidence type="ECO:0000256" key="5">
    <source>
        <dbReference type="PIRSR" id="PIRSR601548-2"/>
    </source>
</evidence>
<feature type="active site" description="Proton acceptor 1" evidence="4">
    <location>
        <position position="445"/>
    </location>
</feature>
<dbReference type="CDD" id="cd06461">
    <property type="entry name" value="M2_ACE"/>
    <property type="match status" value="1"/>
</dbReference>
<dbReference type="InterPro" id="IPR001548">
    <property type="entry name" value="Peptidase_M2"/>
</dbReference>